<feature type="region of interest" description="Disordered" evidence="1">
    <location>
        <begin position="1"/>
        <end position="48"/>
    </location>
</feature>
<organism evidence="2 3">
    <name type="scientific">Aurantiacibacter rhizosphaerae</name>
    <dbReference type="NCBI Taxonomy" id="2691582"/>
    <lineage>
        <taxon>Bacteria</taxon>
        <taxon>Pseudomonadati</taxon>
        <taxon>Pseudomonadota</taxon>
        <taxon>Alphaproteobacteria</taxon>
        <taxon>Sphingomonadales</taxon>
        <taxon>Erythrobacteraceae</taxon>
        <taxon>Aurantiacibacter</taxon>
    </lineage>
</organism>
<dbReference type="EMBL" id="WUBR01000003">
    <property type="protein sequence ID" value="MWV29183.1"/>
    <property type="molecule type" value="Genomic_DNA"/>
</dbReference>
<accession>A0A844XHI0</accession>
<gene>
    <name evidence="2" type="ORF">GRF63_14860</name>
</gene>
<feature type="compositionally biased region" description="Basic residues" evidence="1">
    <location>
        <begin position="10"/>
        <end position="21"/>
    </location>
</feature>
<reference evidence="2 3" key="2">
    <citation type="submission" date="2020-02" db="EMBL/GenBank/DDBJ databases">
        <title>Erythrobacter dongmakensis sp. nov., isolated from a tidal mudflat.</title>
        <authorList>
            <person name="Kim I.S."/>
        </authorList>
    </citation>
    <scope>NUCLEOTIDE SEQUENCE [LARGE SCALE GENOMIC DNA]</scope>
    <source>
        <strain evidence="2 3">GH3-10</strain>
    </source>
</reference>
<evidence type="ECO:0000256" key="1">
    <source>
        <dbReference type="SAM" id="MobiDB-lite"/>
    </source>
</evidence>
<proteinExistence type="predicted"/>
<protein>
    <submittedName>
        <fullName evidence="2">Uncharacterized protein</fullName>
    </submittedName>
</protein>
<evidence type="ECO:0000313" key="2">
    <source>
        <dbReference type="EMBL" id="MWV29183.1"/>
    </source>
</evidence>
<keyword evidence="3" id="KW-1185">Reference proteome</keyword>
<reference evidence="2 3" key="1">
    <citation type="submission" date="2019-12" db="EMBL/GenBank/DDBJ databases">
        <authorList>
            <person name="Lee S.D."/>
        </authorList>
    </citation>
    <scope>NUCLEOTIDE SEQUENCE [LARGE SCALE GENOMIC DNA]</scope>
    <source>
        <strain evidence="2 3">GH3-10</strain>
    </source>
</reference>
<comment type="caution">
    <text evidence="2">The sequence shown here is derived from an EMBL/GenBank/DDBJ whole genome shotgun (WGS) entry which is preliminary data.</text>
</comment>
<sequence length="154" mass="16851">MELSREEIRRRVRERRGKGSKPSHVTDVASDGLAKIGDGDDVPGPSSNPATNLIMSDILIRSIGRLTRQTIEKAMLGKRYGSQFAKEAVENRSMLHSLTAYGVTKYATKSVPGALLVSGGIVAKVLFDLGKSRRQSRKDGEKMLRKQSDPDALI</sequence>
<dbReference type="RefSeq" id="WP_160486791.1">
    <property type="nucleotide sequence ID" value="NZ_WUBR01000003.1"/>
</dbReference>
<evidence type="ECO:0000313" key="3">
    <source>
        <dbReference type="Proteomes" id="UP000461409"/>
    </source>
</evidence>
<name>A0A844XHI0_9SPHN</name>
<dbReference type="AlphaFoldDB" id="A0A844XHI0"/>
<dbReference type="Proteomes" id="UP000461409">
    <property type="component" value="Unassembled WGS sequence"/>
</dbReference>